<dbReference type="InParanoid" id="A0A6P7GTB4"/>
<dbReference type="AlphaFoldDB" id="A0A6P7GTB4"/>
<name>A0A6P7GTB4_DIAVI</name>
<evidence type="ECO:0000313" key="1">
    <source>
        <dbReference type="RefSeq" id="XP_028153046.1"/>
    </source>
</evidence>
<accession>A0A6P7GTB4</accession>
<protein>
    <submittedName>
        <fullName evidence="1">Uncharacterized protein LOC114346508 isoform X2</fullName>
    </submittedName>
</protein>
<reference evidence="1" key="1">
    <citation type="submission" date="2025-08" db="UniProtKB">
        <authorList>
            <consortium name="RefSeq"/>
        </authorList>
    </citation>
    <scope>IDENTIFICATION</scope>
    <source>
        <tissue evidence="1">Whole insect</tissue>
    </source>
</reference>
<gene>
    <name evidence="1" type="primary">LOC114346508</name>
</gene>
<proteinExistence type="predicted"/>
<sequence length="139" mass="15945">MDTGTITTNSSATREVKLFNINCNSYDFQNCCVYVEKTNDQNISRLHPMVVADILHQKLKINNIKQIKSIGRNRVKVILKSILDANNLVNNSHLKEDNLKAYIPNHLLEIKGLIRDVDTKYNIDYLKKHMSSSSPIIDF</sequence>
<dbReference type="RefSeq" id="XP_028153046.1">
    <property type="nucleotide sequence ID" value="XM_028297245.1"/>
</dbReference>
<organism evidence="1">
    <name type="scientific">Diabrotica virgifera virgifera</name>
    <name type="common">western corn rootworm</name>
    <dbReference type="NCBI Taxonomy" id="50390"/>
    <lineage>
        <taxon>Eukaryota</taxon>
        <taxon>Metazoa</taxon>
        <taxon>Ecdysozoa</taxon>
        <taxon>Arthropoda</taxon>
        <taxon>Hexapoda</taxon>
        <taxon>Insecta</taxon>
        <taxon>Pterygota</taxon>
        <taxon>Neoptera</taxon>
        <taxon>Endopterygota</taxon>
        <taxon>Coleoptera</taxon>
        <taxon>Polyphaga</taxon>
        <taxon>Cucujiformia</taxon>
        <taxon>Chrysomeloidea</taxon>
        <taxon>Chrysomelidae</taxon>
        <taxon>Galerucinae</taxon>
        <taxon>Diabroticina</taxon>
        <taxon>Diabroticites</taxon>
        <taxon>Diabrotica</taxon>
    </lineage>
</organism>